<reference evidence="5 6" key="2">
    <citation type="submission" date="2018-11" db="EMBL/GenBank/DDBJ databases">
        <authorList>
            <consortium name="Pathogen Informatics"/>
        </authorList>
    </citation>
    <scope>NUCLEOTIDE SEQUENCE [LARGE SCALE GENOMIC DNA]</scope>
</reference>
<feature type="compositionally biased region" description="Basic and acidic residues" evidence="2">
    <location>
        <begin position="1141"/>
        <end position="1153"/>
    </location>
</feature>
<feature type="compositionally biased region" description="Polar residues" evidence="2">
    <location>
        <begin position="1383"/>
        <end position="1409"/>
    </location>
</feature>
<reference evidence="7" key="1">
    <citation type="submission" date="2016-04" db="UniProtKB">
        <authorList>
            <consortium name="WormBaseParasite"/>
        </authorList>
    </citation>
    <scope>IDENTIFICATION</scope>
</reference>
<dbReference type="Gene3D" id="2.60.40.10">
    <property type="entry name" value="Immunoglobulins"/>
    <property type="match status" value="3"/>
</dbReference>
<feature type="region of interest" description="Disordered" evidence="2">
    <location>
        <begin position="885"/>
        <end position="932"/>
    </location>
</feature>
<evidence type="ECO:0000313" key="6">
    <source>
        <dbReference type="Proteomes" id="UP000282613"/>
    </source>
</evidence>
<evidence type="ECO:0000256" key="2">
    <source>
        <dbReference type="SAM" id="MobiDB-lite"/>
    </source>
</evidence>
<dbReference type="InterPro" id="IPR013783">
    <property type="entry name" value="Ig-like_fold"/>
</dbReference>
<dbReference type="GO" id="GO:0098632">
    <property type="term" value="F:cell-cell adhesion mediator activity"/>
    <property type="evidence" value="ECO:0007669"/>
    <property type="project" value="TreeGrafter"/>
</dbReference>
<dbReference type="GO" id="GO:0070593">
    <property type="term" value="P:dendrite self-avoidance"/>
    <property type="evidence" value="ECO:0007669"/>
    <property type="project" value="TreeGrafter"/>
</dbReference>
<feature type="domain" description="Ig-like" evidence="4">
    <location>
        <begin position="402"/>
        <end position="483"/>
    </location>
</feature>
<feature type="compositionally biased region" description="Low complexity" evidence="2">
    <location>
        <begin position="1015"/>
        <end position="1028"/>
    </location>
</feature>
<dbReference type="InterPro" id="IPR003599">
    <property type="entry name" value="Ig_sub"/>
</dbReference>
<feature type="domain" description="Ig-like" evidence="4">
    <location>
        <begin position="314"/>
        <end position="399"/>
    </location>
</feature>
<feature type="region of interest" description="Disordered" evidence="2">
    <location>
        <begin position="1364"/>
        <end position="1439"/>
    </location>
</feature>
<feature type="region of interest" description="Disordered" evidence="2">
    <location>
        <begin position="1513"/>
        <end position="1563"/>
    </location>
</feature>
<dbReference type="EMBL" id="UYRS01019027">
    <property type="protein sequence ID" value="VDK42222.1"/>
    <property type="molecule type" value="Genomic_DNA"/>
</dbReference>
<feature type="region of interest" description="Disordered" evidence="2">
    <location>
        <begin position="1014"/>
        <end position="1048"/>
    </location>
</feature>
<evidence type="ECO:0000259" key="4">
    <source>
        <dbReference type="PROSITE" id="PS50835"/>
    </source>
</evidence>
<dbReference type="STRING" id="60517.A0A158RAF4"/>
<feature type="region of interest" description="Disordered" evidence="2">
    <location>
        <begin position="1459"/>
        <end position="1478"/>
    </location>
</feature>
<feature type="compositionally biased region" description="Low complexity" evidence="2">
    <location>
        <begin position="898"/>
        <end position="915"/>
    </location>
</feature>
<dbReference type="GO" id="GO:0007411">
    <property type="term" value="P:axon guidance"/>
    <property type="evidence" value="ECO:0007669"/>
    <property type="project" value="TreeGrafter"/>
</dbReference>
<feature type="compositionally biased region" description="Pro residues" evidence="2">
    <location>
        <begin position="1191"/>
        <end position="1200"/>
    </location>
</feature>
<keyword evidence="3" id="KW-1133">Transmembrane helix</keyword>
<feature type="compositionally biased region" description="Polar residues" evidence="2">
    <location>
        <begin position="1116"/>
        <end position="1127"/>
    </location>
</feature>
<evidence type="ECO:0000313" key="7">
    <source>
        <dbReference type="WBParaSite" id="TASK_0000919401-mRNA-1"/>
    </source>
</evidence>
<feature type="transmembrane region" description="Helical" evidence="3">
    <location>
        <begin position="846"/>
        <end position="870"/>
    </location>
</feature>
<protein>
    <submittedName>
        <fullName evidence="7">Cell adhesion molecule</fullName>
    </submittedName>
</protein>
<evidence type="ECO:0000313" key="5">
    <source>
        <dbReference type="EMBL" id="VDK42222.1"/>
    </source>
</evidence>
<keyword evidence="1" id="KW-0393">Immunoglobulin domain</keyword>
<dbReference type="InterPro" id="IPR007110">
    <property type="entry name" value="Ig-like_dom"/>
</dbReference>
<dbReference type="InterPro" id="IPR003598">
    <property type="entry name" value="Ig_sub2"/>
</dbReference>
<accession>A0A158RAF4</accession>
<keyword evidence="3" id="KW-0472">Membrane</keyword>
<dbReference type="CDD" id="cd00096">
    <property type="entry name" value="Ig"/>
    <property type="match status" value="1"/>
</dbReference>
<dbReference type="GO" id="GO:0005886">
    <property type="term" value="C:plasma membrane"/>
    <property type="evidence" value="ECO:0007669"/>
    <property type="project" value="TreeGrafter"/>
</dbReference>
<feature type="compositionally biased region" description="Pro residues" evidence="2">
    <location>
        <begin position="1162"/>
        <end position="1177"/>
    </location>
</feature>
<name>A0A158RAF4_TAEAS</name>
<feature type="region of interest" description="Disordered" evidence="2">
    <location>
        <begin position="1247"/>
        <end position="1322"/>
    </location>
</feature>
<dbReference type="Proteomes" id="UP000282613">
    <property type="component" value="Unassembled WGS sequence"/>
</dbReference>
<dbReference type="SMART" id="SM00409">
    <property type="entry name" value="IG"/>
    <property type="match status" value="3"/>
</dbReference>
<dbReference type="PANTHER" id="PTHR10075:SF14">
    <property type="entry name" value="CELL ADHESION MOLECULE DSCAM2-RELATED"/>
    <property type="match status" value="1"/>
</dbReference>
<feature type="compositionally biased region" description="Polar residues" evidence="2">
    <location>
        <begin position="1258"/>
        <end position="1281"/>
    </location>
</feature>
<keyword evidence="6" id="KW-1185">Reference proteome</keyword>
<dbReference type="InterPro" id="IPR036179">
    <property type="entry name" value="Ig-like_dom_sf"/>
</dbReference>
<feature type="compositionally biased region" description="Low complexity" evidence="2">
    <location>
        <begin position="1539"/>
        <end position="1550"/>
    </location>
</feature>
<dbReference type="PANTHER" id="PTHR10075">
    <property type="entry name" value="BASIGIN RELATED"/>
    <property type="match status" value="1"/>
</dbReference>
<feature type="compositionally biased region" description="Low complexity" evidence="2">
    <location>
        <begin position="1461"/>
        <end position="1477"/>
    </location>
</feature>
<feature type="compositionally biased region" description="Pro residues" evidence="2">
    <location>
        <begin position="1421"/>
        <end position="1433"/>
    </location>
</feature>
<dbReference type="SMART" id="SM00408">
    <property type="entry name" value="IGc2"/>
    <property type="match status" value="3"/>
</dbReference>
<feature type="compositionally biased region" description="Basic residues" evidence="2">
    <location>
        <begin position="1291"/>
        <end position="1302"/>
    </location>
</feature>
<evidence type="ECO:0000256" key="3">
    <source>
        <dbReference type="SAM" id="Phobius"/>
    </source>
</evidence>
<evidence type="ECO:0000256" key="1">
    <source>
        <dbReference type="ARBA" id="ARBA00023319"/>
    </source>
</evidence>
<gene>
    <name evidence="5" type="ORF">TASK_LOCUS9195</name>
</gene>
<dbReference type="OrthoDB" id="9998697at2759"/>
<sequence length="1563" mass="169395">MKASAIEFIAIGVVSVLLNAIATYATSSASSLSSAYSSSDGSNVKIRMWQNLLFYCLFALLVIPSIVSLPAPVTYLNGSRPELTLTCEFWPPTANISFFIAHPSIIATASGSPLALDPISPDTTGAFSISRRVTTPLNASIGGGGVAAFSNASVSLTVRGGGNPEVWRLGAVDVHCRATTQFGSVLSAPFRVVQTRLPEVSTPLGFTNTRVQEFISGNTAFVSCRIPPGSQPPPTVQFYLNDTLIRHSQKYKQVHRPNEDQVLLLINSFKTSDEGDYRCELTNPITGRTVRSPEIVRLQVRTPDKPVSVRVLLPLATQDNSSAAASRLIVVREGDNVTLLCIMEGAPPPEVRTYPHNTQNIRYIMDKDFGLLHLVNVQPSDEGVFLCSTAHMSLTATLKVKPRLRLTTSPVDLRIASLDKQAEFRCSTSDNNVKPFWLFNGNPIYTPNPEVLVIESVRKSDLGLYQCIARTLTPDGRTDEWVSATAPLALYFDKVVTKAADLVAFIPSVHRTPNHQEVLATTKEMTPMVEMALDNFAVYLTWNVSDAMLYPGFHDDNSLPLVSPSSAQVQAQQIAFQIDYASLVRESMLNPALVGLIPPEPAVWSKTERLSKMPLKFWCQSPSIYSCFPPQWKHKYGFVIGAPLEPGNTYRFRVRAVSVETGVDVIPPSDWSDPVSTHHISNVAPPRITSVQPYHDGRFNVTWEYDGDVGNQSADTEPFKPDFFLVLTRPVLRSVSQSSSAGSTLGSADADDVEKGRGGEVAVKNDATVHYGRYWATQVNGSDAREAFIHNLNASISYQLVVYGVKYENGARRITRFSEAKFATLPEVPGFGTFSLIRAVTENKPIFIGLGALAIIIFLVVLVLVIMCIVRQRKYRRRRRVKHNGFLTGHNDSEKHQSQSQQHQQYSQQPNQQSSTDLRTASPSVKAAQAAQAQGQAMLMGTLMRQSNFSEPPSQSQLQQFTQQQAAYMGSVMHLGYYGNHHPQHHHQSHHSLLLPATPAPGMMGSPMFHSGTLPPGMRSGGMMQQQQPHHHLQSPPPPPPAQLGGFGSQQVLNQMDGMEQATLMRDYYQQQQQQQQQLYQQHLLNQQQGQQASFMQYTANNPAAYLPSQQQQQQMMDSLSSRQHSQGYPYGGSIHSGTSLKRDPNGSLHEDSTLLARSPMSPHPPPMLGDQIPPPGYFQTPMYAQQHPLMSPPPPPPPVQMSGAAYYPGQPQVDPGQISLHNMGHHTDGESIYSYFSQQDVCHPQPHALLNPLPEENQMNLGFTDSGSQTAGLNGNSGTASPPAGGTVSGHRHHRRRRRKQQQQQSQSSVQQFGGGGEGDGFQSLSAAGVLHEVIDDVRVFQFPGHNSEQIAMMTMMEAQGRVAPSGMNGATPPSAAGLEQSGGNEAVNQMENPRSGNQSFDRSTPSYGASPGVGVRSSLPPPSQPPPPPPAMMMMPMQMTSPVGLDSAGVAIGNPNAASSSSLSRRGGVSGVLSGAPPRIRDYSEYGIPTSTPNAGGIGSPPHPQGVVVMTTATPPSAAGGGGGGKQIPASQTAGYNTSNSNNNKSTSSGGGSMRYREGQA</sequence>
<dbReference type="Pfam" id="PF13927">
    <property type="entry name" value="Ig_3"/>
    <property type="match status" value="1"/>
</dbReference>
<dbReference type="PROSITE" id="PS50835">
    <property type="entry name" value="IG_LIKE"/>
    <property type="match status" value="3"/>
</dbReference>
<proteinExistence type="predicted"/>
<dbReference type="WBParaSite" id="TASK_0000919401-mRNA-1">
    <property type="protein sequence ID" value="TASK_0000919401-mRNA-1"/>
    <property type="gene ID" value="TASK_0000919401"/>
</dbReference>
<feature type="transmembrane region" description="Helical" evidence="3">
    <location>
        <begin position="6"/>
        <end position="25"/>
    </location>
</feature>
<feature type="transmembrane region" description="Helical" evidence="3">
    <location>
        <begin position="52"/>
        <end position="71"/>
    </location>
</feature>
<feature type="region of interest" description="Disordered" evidence="2">
    <location>
        <begin position="1108"/>
        <end position="1226"/>
    </location>
</feature>
<dbReference type="GO" id="GO:0007156">
    <property type="term" value="P:homophilic cell adhesion via plasma membrane adhesion molecules"/>
    <property type="evidence" value="ECO:0007669"/>
    <property type="project" value="TreeGrafter"/>
</dbReference>
<keyword evidence="3" id="KW-0812">Transmembrane</keyword>
<feature type="domain" description="Ig-like" evidence="4">
    <location>
        <begin position="198"/>
        <end position="296"/>
    </location>
</feature>
<dbReference type="SUPFAM" id="SSF48726">
    <property type="entry name" value="Immunoglobulin"/>
    <property type="match status" value="3"/>
</dbReference>
<feature type="compositionally biased region" description="Low complexity" evidence="2">
    <location>
        <begin position="1303"/>
        <end position="1313"/>
    </location>
</feature>
<dbReference type="GO" id="GO:0030424">
    <property type="term" value="C:axon"/>
    <property type="evidence" value="ECO:0007669"/>
    <property type="project" value="TreeGrafter"/>
</dbReference>
<organism evidence="7">
    <name type="scientific">Taenia asiatica</name>
    <name type="common">Asian tapeworm</name>
    <dbReference type="NCBI Taxonomy" id="60517"/>
    <lineage>
        <taxon>Eukaryota</taxon>
        <taxon>Metazoa</taxon>
        <taxon>Spiralia</taxon>
        <taxon>Lophotrochozoa</taxon>
        <taxon>Platyhelminthes</taxon>
        <taxon>Cestoda</taxon>
        <taxon>Eucestoda</taxon>
        <taxon>Cyclophyllidea</taxon>
        <taxon>Taeniidae</taxon>
        <taxon>Taenia</taxon>
    </lineage>
</organism>